<reference evidence="3" key="1">
    <citation type="submission" date="2022-10" db="EMBL/GenBank/DDBJ databases">
        <authorList>
            <person name="Chen Y."/>
            <person name="Dougan E. K."/>
            <person name="Chan C."/>
            <person name="Rhodes N."/>
            <person name="Thang M."/>
        </authorList>
    </citation>
    <scope>NUCLEOTIDE SEQUENCE</scope>
</reference>
<evidence type="ECO:0000313" key="3">
    <source>
        <dbReference type="EMBL" id="CAI3975804.1"/>
    </source>
</evidence>
<keyword evidence="5" id="KW-1185">Reference proteome</keyword>
<evidence type="ECO:0000313" key="5">
    <source>
        <dbReference type="Proteomes" id="UP001152797"/>
    </source>
</evidence>
<gene>
    <name evidence="3" type="ORF">C1SCF055_LOCUS4082</name>
</gene>
<evidence type="ECO:0000313" key="4">
    <source>
        <dbReference type="EMBL" id="CAL1129179.1"/>
    </source>
</evidence>
<comment type="caution">
    <text evidence="3">The sequence shown here is derived from an EMBL/GenBank/DDBJ whole genome shotgun (WGS) entry which is preliminary data.</text>
</comment>
<dbReference type="AlphaFoldDB" id="A0A9P1BM07"/>
<dbReference type="EMBL" id="CAMXCT030000224">
    <property type="protein sequence ID" value="CAL4763116.1"/>
    <property type="molecule type" value="Genomic_DNA"/>
</dbReference>
<evidence type="ECO:0000259" key="1">
    <source>
        <dbReference type="Pfam" id="PF04909"/>
    </source>
</evidence>
<dbReference type="GO" id="GO:0005737">
    <property type="term" value="C:cytoplasm"/>
    <property type="evidence" value="ECO:0007669"/>
    <property type="project" value="TreeGrafter"/>
</dbReference>
<reference evidence="4" key="2">
    <citation type="submission" date="2024-04" db="EMBL/GenBank/DDBJ databases">
        <authorList>
            <person name="Chen Y."/>
            <person name="Shah S."/>
            <person name="Dougan E. K."/>
            <person name="Thang M."/>
            <person name="Chan C."/>
        </authorList>
    </citation>
    <scope>NUCLEOTIDE SEQUENCE [LARGE SCALE GENOMIC DNA]</scope>
</reference>
<dbReference type="InterPro" id="IPR007064">
    <property type="entry name" value="Nmd3_N"/>
</dbReference>
<dbReference type="Pfam" id="PF04981">
    <property type="entry name" value="NMD3"/>
    <property type="match status" value="2"/>
</dbReference>
<name>A0A9P1BM07_9DINO</name>
<dbReference type="PANTHER" id="PTHR12746:SF2">
    <property type="entry name" value="60S RIBOSOMAL EXPORT PROTEIN NMD3"/>
    <property type="match status" value="1"/>
</dbReference>
<evidence type="ECO:0000259" key="2">
    <source>
        <dbReference type="Pfam" id="PF04981"/>
    </source>
</evidence>
<dbReference type="EMBL" id="CAMXCT010000224">
    <property type="protein sequence ID" value="CAI3975804.1"/>
    <property type="molecule type" value="Genomic_DNA"/>
</dbReference>
<feature type="domain" description="Nmd3 N-terminal" evidence="2">
    <location>
        <begin position="595"/>
        <end position="664"/>
    </location>
</feature>
<dbReference type="GO" id="GO:0016787">
    <property type="term" value="F:hydrolase activity"/>
    <property type="evidence" value="ECO:0007669"/>
    <property type="project" value="InterPro"/>
</dbReference>
<dbReference type="Pfam" id="PF04909">
    <property type="entry name" value="Amidohydro_2"/>
    <property type="match status" value="1"/>
</dbReference>
<evidence type="ECO:0008006" key="6">
    <source>
        <dbReference type="Google" id="ProtNLM"/>
    </source>
</evidence>
<sequence>MVLCCICGVVSSADLSRLCIKYVTKELDVPLSAAVQTGARCVQCLRNEVDVGANVSRRGTVQHCGTCQRWLRPGGGWAIAEWESRELSLDGGTVVALAICLKSIKGIGKDLQLVNASFIWTVQSSKEIKVKLELQQEAIAGVLVRQSVVVELRVQNLQCPDCKKSYTKHYWESSVQAMCLMASPRVKELAVGSVWSVALNMFEPLPRHFHFSNWLRASGDPWVGKPPLKAARAVHLCQGPRVSRRAMAGFDKPIDVVDPHFHFFDVREESTSGHDPKIIGPIADGKELYDKACYEAQMRTLPPELRHRGGVFLEAVSVCHPDLSGPDYSLHCLKEARFATEQLGDTDKYAVVATCALEQEDLAEMLGKLKREVPGLRGIRQIANHEPSWPRNHRLGDLLENPQWQRGFATLEGNNLSFDLQLNPHQFQKAAELLGKHPETMVIIDHLGSPLMEDLQENADQYWRGLEKLAALPGTFMKISMLSRLHPSWHEQPLVLEALHRIVRLFGPGRCMFASNAPVDGSDGWGPERVFQAFLKFSETYPREDVRELFAGTARRENATIPGFRANDLMTKGETTLRVGHQDHQTAGQSIADGSRHRKTLMFLEQLILQHKAHKNMIQLQNVKDGLDFFFHRERDAQDFVAFLKTWVVAKHQESKHLVSHNAQSTT</sequence>
<dbReference type="InterPro" id="IPR006680">
    <property type="entry name" value="Amidohydro-rel"/>
</dbReference>
<dbReference type="Gene3D" id="3.20.20.140">
    <property type="entry name" value="Metal-dependent hydrolases"/>
    <property type="match status" value="1"/>
</dbReference>
<dbReference type="GO" id="GO:0000055">
    <property type="term" value="P:ribosomal large subunit export from nucleus"/>
    <property type="evidence" value="ECO:0007669"/>
    <property type="project" value="TreeGrafter"/>
</dbReference>
<proteinExistence type="predicted"/>
<protein>
    <recommendedName>
        <fullName evidence="6">Amidohydrolase-related domain-containing protein</fullName>
    </recommendedName>
</protein>
<feature type="domain" description="Nmd3 N-terminal" evidence="2">
    <location>
        <begin position="4"/>
        <end position="176"/>
    </location>
</feature>
<accession>A0A9P1BM07</accession>
<dbReference type="EMBL" id="CAMXCT020000224">
    <property type="protein sequence ID" value="CAL1129179.1"/>
    <property type="molecule type" value="Genomic_DNA"/>
</dbReference>
<dbReference type="PANTHER" id="PTHR12746">
    <property type="entry name" value="NONSENSE-MEDIATED MRNA DECAY PROTEIN 3"/>
    <property type="match status" value="1"/>
</dbReference>
<dbReference type="InterPro" id="IPR032466">
    <property type="entry name" value="Metal_Hydrolase"/>
</dbReference>
<dbReference type="Proteomes" id="UP001152797">
    <property type="component" value="Unassembled WGS sequence"/>
</dbReference>
<dbReference type="InterPro" id="IPR039768">
    <property type="entry name" value="Nmd3"/>
</dbReference>
<dbReference type="GO" id="GO:0005634">
    <property type="term" value="C:nucleus"/>
    <property type="evidence" value="ECO:0007669"/>
    <property type="project" value="TreeGrafter"/>
</dbReference>
<feature type="domain" description="Amidohydrolase-related" evidence="1">
    <location>
        <begin position="360"/>
        <end position="556"/>
    </location>
</feature>
<dbReference type="OrthoDB" id="203821at2759"/>
<dbReference type="SUPFAM" id="SSF51556">
    <property type="entry name" value="Metallo-dependent hydrolases"/>
    <property type="match status" value="1"/>
</dbReference>
<dbReference type="GO" id="GO:0043023">
    <property type="term" value="F:ribosomal large subunit binding"/>
    <property type="evidence" value="ECO:0007669"/>
    <property type="project" value="InterPro"/>
</dbReference>
<organism evidence="3">
    <name type="scientific">Cladocopium goreaui</name>
    <dbReference type="NCBI Taxonomy" id="2562237"/>
    <lineage>
        <taxon>Eukaryota</taxon>
        <taxon>Sar</taxon>
        <taxon>Alveolata</taxon>
        <taxon>Dinophyceae</taxon>
        <taxon>Suessiales</taxon>
        <taxon>Symbiodiniaceae</taxon>
        <taxon>Cladocopium</taxon>
    </lineage>
</organism>